<dbReference type="AlphaFoldDB" id="A0AAW2PT49"/>
<comment type="caution">
    <text evidence="2">The sequence shown here is derived from an EMBL/GenBank/DDBJ whole genome shotgun (WGS) entry which is preliminary data.</text>
</comment>
<dbReference type="EMBL" id="JACGWM010000008">
    <property type="protein sequence ID" value="KAL0358193.1"/>
    <property type="molecule type" value="Genomic_DNA"/>
</dbReference>
<reference evidence="2" key="2">
    <citation type="journal article" date="2024" name="Plant">
        <title>Genomic evolution and insights into agronomic trait innovations of Sesamum species.</title>
        <authorList>
            <person name="Miao H."/>
            <person name="Wang L."/>
            <person name="Qu L."/>
            <person name="Liu H."/>
            <person name="Sun Y."/>
            <person name="Le M."/>
            <person name="Wang Q."/>
            <person name="Wei S."/>
            <person name="Zheng Y."/>
            <person name="Lin W."/>
            <person name="Duan Y."/>
            <person name="Cao H."/>
            <person name="Xiong S."/>
            <person name="Wang X."/>
            <person name="Wei L."/>
            <person name="Li C."/>
            <person name="Ma Q."/>
            <person name="Ju M."/>
            <person name="Zhao R."/>
            <person name="Li G."/>
            <person name="Mu C."/>
            <person name="Tian Q."/>
            <person name="Mei H."/>
            <person name="Zhang T."/>
            <person name="Gao T."/>
            <person name="Zhang H."/>
        </authorList>
    </citation>
    <scope>NUCLEOTIDE SEQUENCE</scope>
    <source>
        <strain evidence="2">KEN8</strain>
    </source>
</reference>
<sequence length="719" mass="78459">MVTTKSGLQYKDIKVGGGRSPPVGFQVAANYVAMVPSGQIFDSFTVHWRKKLNSAVAESENSDYGASKYAAEFPFPSRNSAISWLLLLMVIFSVEPTVGENKAINYTFATYNHDASYLLTDGNVDLVVSEDLLTNPFCFRTSPKSPLACASAFESPEGSDDEDNVTDVAKLDTTYLLLTGMWGKWKSVTQKFNSAVAESENSDYGASIYAAEFLCAAEILRFANYGCCILFVLQQPFCKYLMAPVIYCYLQRLAKCGENKARNYTVATYSHNASYLLTGGNVVRCSGTENENALTRHLIRPTSPKSPLACASAFESPEGSDDEDNVTDVAKLDTTYLLTNGNVKFNSAVAESENSDYGASIYAAEFLCAAEILRFANYDSSDYKICEDARLAKCGENKARNYTVATYSHNASYLLTGGNVVRCSGTENENVLTRHLIRPTSPKSPLACASAFESPEGSDDEDNVTDVAKLDTTYLLTNGNVKFNSAVAESENSDYGASIYAAEFLAQLKFCDLLIMRLAKCGENKARNYTVATYSHNASYLLTGGNVVRCSGTENENALTRHLIRPTSPKSPLACASAFESPKGSDDEDNVTDVAKLDTTYLLLTGMCSRAAAESENSDYGASIYAAEFLCVAEILRFANYGCCVLLCCSNHFVNVEYHRQLSRLHFWRLLLHVNVVAREKRKKDETLSTVSCTSSAPVTPLGGCKGKEEESSSVKDSE</sequence>
<evidence type="ECO:0000256" key="1">
    <source>
        <dbReference type="SAM" id="MobiDB-lite"/>
    </source>
</evidence>
<dbReference type="Gene3D" id="3.10.50.40">
    <property type="match status" value="1"/>
</dbReference>
<feature type="compositionally biased region" description="Basic and acidic residues" evidence="1">
    <location>
        <begin position="706"/>
        <end position="719"/>
    </location>
</feature>
<protein>
    <submittedName>
        <fullName evidence="2">Peptidyl-prolyl cis-trans isomerase FKBP16-3, chloroplastic</fullName>
    </submittedName>
</protein>
<dbReference type="GO" id="GO:0003755">
    <property type="term" value="F:peptidyl-prolyl cis-trans isomerase activity"/>
    <property type="evidence" value="ECO:0007669"/>
    <property type="project" value="InterPro"/>
</dbReference>
<feature type="region of interest" description="Disordered" evidence="1">
    <location>
        <begin position="693"/>
        <end position="719"/>
    </location>
</feature>
<organism evidence="2">
    <name type="scientific">Sesamum calycinum</name>
    <dbReference type="NCBI Taxonomy" id="2727403"/>
    <lineage>
        <taxon>Eukaryota</taxon>
        <taxon>Viridiplantae</taxon>
        <taxon>Streptophyta</taxon>
        <taxon>Embryophyta</taxon>
        <taxon>Tracheophyta</taxon>
        <taxon>Spermatophyta</taxon>
        <taxon>Magnoliopsida</taxon>
        <taxon>eudicotyledons</taxon>
        <taxon>Gunneridae</taxon>
        <taxon>Pentapetalae</taxon>
        <taxon>asterids</taxon>
        <taxon>lamiids</taxon>
        <taxon>Lamiales</taxon>
        <taxon>Pedaliaceae</taxon>
        <taxon>Sesamum</taxon>
    </lineage>
</organism>
<dbReference type="SUPFAM" id="SSF54534">
    <property type="entry name" value="FKBP-like"/>
    <property type="match status" value="1"/>
</dbReference>
<dbReference type="InterPro" id="IPR046357">
    <property type="entry name" value="PPIase_dom_sf"/>
</dbReference>
<keyword evidence="2" id="KW-0413">Isomerase</keyword>
<gene>
    <name evidence="2" type="ORF">Scaly_1505000</name>
</gene>
<name>A0AAW2PT49_9LAMI</name>
<accession>A0AAW2PT49</accession>
<proteinExistence type="predicted"/>
<reference evidence="2" key="1">
    <citation type="submission" date="2020-06" db="EMBL/GenBank/DDBJ databases">
        <authorList>
            <person name="Li T."/>
            <person name="Hu X."/>
            <person name="Zhang T."/>
            <person name="Song X."/>
            <person name="Zhang H."/>
            <person name="Dai N."/>
            <person name="Sheng W."/>
            <person name="Hou X."/>
            <person name="Wei L."/>
        </authorList>
    </citation>
    <scope>NUCLEOTIDE SEQUENCE</scope>
    <source>
        <strain evidence="2">KEN8</strain>
        <tissue evidence="2">Leaf</tissue>
    </source>
</reference>
<evidence type="ECO:0000313" key="2">
    <source>
        <dbReference type="EMBL" id="KAL0358193.1"/>
    </source>
</evidence>